<keyword evidence="2 5" id="KW-0812">Transmembrane</keyword>
<name>A0AAV2HJ97_LYMST</name>
<dbReference type="Proteomes" id="UP001497497">
    <property type="component" value="Unassembled WGS sequence"/>
</dbReference>
<feature type="transmembrane region" description="Helical" evidence="5">
    <location>
        <begin position="61"/>
        <end position="82"/>
    </location>
</feature>
<evidence type="ECO:0000256" key="5">
    <source>
        <dbReference type="SAM" id="Phobius"/>
    </source>
</evidence>
<proteinExistence type="predicted"/>
<dbReference type="InterPro" id="IPR004031">
    <property type="entry name" value="PMP22/EMP/MP20/Claudin"/>
</dbReference>
<evidence type="ECO:0000313" key="7">
    <source>
        <dbReference type="Proteomes" id="UP001497497"/>
    </source>
</evidence>
<accession>A0AAV2HJ97</accession>
<feature type="transmembrane region" description="Helical" evidence="5">
    <location>
        <begin position="21"/>
        <end position="41"/>
    </location>
</feature>
<dbReference type="Gene3D" id="1.20.140.150">
    <property type="match status" value="1"/>
</dbReference>
<keyword evidence="3 5" id="KW-1133">Transmembrane helix</keyword>
<feature type="transmembrane region" description="Helical" evidence="5">
    <location>
        <begin position="165"/>
        <end position="187"/>
    </location>
</feature>
<comment type="caution">
    <text evidence="6">The sequence shown here is derived from an EMBL/GenBank/DDBJ whole genome shotgun (WGS) entry which is preliminary data.</text>
</comment>
<evidence type="ECO:0000313" key="6">
    <source>
        <dbReference type="EMBL" id="CAL1532861.1"/>
    </source>
</evidence>
<protein>
    <recommendedName>
        <fullName evidence="8">Claudin</fullName>
    </recommendedName>
</protein>
<feature type="transmembrane region" description="Helical" evidence="5">
    <location>
        <begin position="103"/>
        <end position="121"/>
    </location>
</feature>
<keyword evidence="7" id="KW-1185">Reference proteome</keyword>
<dbReference type="Pfam" id="PF13903">
    <property type="entry name" value="Claudin_2"/>
    <property type="match status" value="1"/>
</dbReference>
<dbReference type="AlphaFoldDB" id="A0AAV2HJ97"/>
<organism evidence="6 7">
    <name type="scientific">Lymnaea stagnalis</name>
    <name type="common">Great pond snail</name>
    <name type="synonym">Helix stagnalis</name>
    <dbReference type="NCBI Taxonomy" id="6523"/>
    <lineage>
        <taxon>Eukaryota</taxon>
        <taxon>Metazoa</taxon>
        <taxon>Spiralia</taxon>
        <taxon>Lophotrochozoa</taxon>
        <taxon>Mollusca</taxon>
        <taxon>Gastropoda</taxon>
        <taxon>Heterobranchia</taxon>
        <taxon>Euthyneura</taxon>
        <taxon>Panpulmonata</taxon>
        <taxon>Hygrophila</taxon>
        <taxon>Lymnaeoidea</taxon>
        <taxon>Lymnaeidae</taxon>
        <taxon>Lymnaea</taxon>
    </lineage>
</organism>
<evidence type="ECO:0000256" key="2">
    <source>
        <dbReference type="ARBA" id="ARBA00022692"/>
    </source>
</evidence>
<reference evidence="6 7" key="1">
    <citation type="submission" date="2024-04" db="EMBL/GenBank/DDBJ databases">
        <authorList>
            <consortium name="Genoscope - CEA"/>
            <person name="William W."/>
        </authorList>
    </citation>
    <scope>NUCLEOTIDE SEQUENCE [LARGE SCALE GENOMIC DNA]</scope>
</reference>
<evidence type="ECO:0008006" key="8">
    <source>
        <dbReference type="Google" id="ProtNLM"/>
    </source>
</evidence>
<keyword evidence="4 5" id="KW-0472">Membrane</keyword>
<evidence type="ECO:0000256" key="4">
    <source>
        <dbReference type="ARBA" id="ARBA00023136"/>
    </source>
</evidence>
<evidence type="ECO:0000256" key="1">
    <source>
        <dbReference type="ARBA" id="ARBA00004141"/>
    </source>
</evidence>
<feature type="transmembrane region" description="Helical" evidence="5">
    <location>
        <begin position="127"/>
        <end position="153"/>
    </location>
</feature>
<dbReference type="EMBL" id="CAXITT010000126">
    <property type="protein sequence ID" value="CAL1532861.1"/>
    <property type="molecule type" value="Genomic_DNA"/>
</dbReference>
<evidence type="ECO:0000256" key="3">
    <source>
        <dbReference type="ARBA" id="ARBA00022989"/>
    </source>
</evidence>
<sequence length="197" mass="21363">MRLKDITAVHDDDGLKGTSRMWRASMLITLLGLISYVIGFSTQHWCSMDHELSEHMAGVEVNAHFGLWTQCITLTVLFNGKVIKDDCENLKNDKAWKPASKSLCSIGLILSTLGLVFSFLAGCRQNMLLMTFGGGLLMAGAMISAIGSGLFVGKAKHEDDRLEPGYSVYFALTGSGLLVVGGGMQLLSIRHEYSSIA</sequence>
<dbReference type="GO" id="GO:0016020">
    <property type="term" value="C:membrane"/>
    <property type="evidence" value="ECO:0007669"/>
    <property type="project" value="UniProtKB-SubCell"/>
</dbReference>
<gene>
    <name evidence="6" type="ORF">GSLYS_00006879001</name>
</gene>
<comment type="subcellular location">
    <subcellularLocation>
        <location evidence="1">Membrane</location>
        <topology evidence="1">Multi-pass membrane protein</topology>
    </subcellularLocation>
</comment>